<dbReference type="Gene3D" id="3.40.50.300">
    <property type="entry name" value="P-loop containing nucleotide triphosphate hydrolases"/>
    <property type="match status" value="1"/>
</dbReference>
<dbReference type="STRING" id="880072.Desac_0608"/>
<evidence type="ECO:0000259" key="17">
    <source>
        <dbReference type="PROSITE" id="PS50901"/>
    </source>
</evidence>
<keyword evidence="9 16" id="KW-1133">Transmembrane helix</keyword>
<dbReference type="InterPro" id="IPR003593">
    <property type="entry name" value="AAA+_ATPase"/>
</dbReference>
<dbReference type="eggNOG" id="COG1674">
    <property type="taxonomic scope" value="Bacteria"/>
</dbReference>
<keyword evidence="4 18" id="KW-0132">Cell division</keyword>
<evidence type="ECO:0000256" key="8">
    <source>
        <dbReference type="ARBA" id="ARBA00022840"/>
    </source>
</evidence>
<dbReference type="EMBL" id="CP002629">
    <property type="protein sequence ID" value="AEB08494.1"/>
    <property type="molecule type" value="Genomic_DNA"/>
</dbReference>
<dbReference type="InterPro" id="IPR036388">
    <property type="entry name" value="WH-like_DNA-bd_sf"/>
</dbReference>
<dbReference type="PANTHER" id="PTHR22683:SF41">
    <property type="entry name" value="DNA TRANSLOCASE FTSK"/>
    <property type="match status" value="1"/>
</dbReference>
<feature type="transmembrane region" description="Helical" evidence="16">
    <location>
        <begin position="83"/>
        <end position="105"/>
    </location>
</feature>
<dbReference type="SUPFAM" id="SSF52540">
    <property type="entry name" value="P-loop containing nucleoside triphosphate hydrolases"/>
    <property type="match status" value="1"/>
</dbReference>
<feature type="transmembrane region" description="Helical" evidence="16">
    <location>
        <begin position="117"/>
        <end position="141"/>
    </location>
</feature>
<dbReference type="Proteomes" id="UP000000483">
    <property type="component" value="Chromosome"/>
</dbReference>
<dbReference type="InterPro" id="IPR002543">
    <property type="entry name" value="FtsK_dom"/>
</dbReference>
<evidence type="ECO:0000256" key="11">
    <source>
        <dbReference type="ARBA" id="ARBA00023136"/>
    </source>
</evidence>
<evidence type="ECO:0000256" key="16">
    <source>
        <dbReference type="SAM" id="Phobius"/>
    </source>
</evidence>
<reference evidence="18 19" key="1">
    <citation type="journal article" date="2011" name="Stand. Genomic Sci.">
        <title>Complete genome sequence of the acetate-degrading sulfate reducer Desulfobacca acetoxidans type strain (ASRB2).</title>
        <authorList>
            <person name="Goker M."/>
            <person name="Teshima H."/>
            <person name="Lapidus A."/>
            <person name="Nolan M."/>
            <person name="Lucas S."/>
            <person name="Hammon N."/>
            <person name="Deshpande S."/>
            <person name="Cheng J.F."/>
            <person name="Tapia R."/>
            <person name="Han C."/>
            <person name="Goodwin L."/>
            <person name="Pitluck S."/>
            <person name="Huntemann M."/>
            <person name="Liolios K."/>
            <person name="Ivanova N."/>
            <person name="Pagani I."/>
            <person name="Mavromatis K."/>
            <person name="Ovchinikova G."/>
            <person name="Pati A."/>
            <person name="Chen A."/>
            <person name="Palaniappan K."/>
            <person name="Land M."/>
            <person name="Hauser L."/>
            <person name="Brambilla E.M."/>
            <person name="Rohde M."/>
            <person name="Spring S."/>
            <person name="Detter J.C."/>
            <person name="Woyke T."/>
            <person name="Bristow J."/>
            <person name="Eisen J.A."/>
            <person name="Markowitz V."/>
            <person name="Hugenholtz P."/>
            <person name="Kyrpides N.C."/>
            <person name="Klenk H.P."/>
        </authorList>
    </citation>
    <scope>NUCLEOTIDE SEQUENCE [LARGE SCALE GENOMIC DNA]</scope>
    <source>
        <strain evidence="19">ATCC 700848 / DSM 11109 / ASRB2</strain>
    </source>
</reference>
<dbReference type="GO" id="GO:0007059">
    <property type="term" value="P:chromosome segregation"/>
    <property type="evidence" value="ECO:0007669"/>
    <property type="project" value="UniProtKB-KW"/>
</dbReference>
<comment type="subunit">
    <text evidence="13">Homohexamer. Forms a ring that surrounds DNA.</text>
</comment>
<dbReference type="AlphaFoldDB" id="F2NG81"/>
<dbReference type="GO" id="GO:0051301">
    <property type="term" value="P:cell division"/>
    <property type="evidence" value="ECO:0007669"/>
    <property type="project" value="UniProtKB-KW"/>
</dbReference>
<dbReference type="InterPro" id="IPR027417">
    <property type="entry name" value="P-loop_NTPase"/>
</dbReference>
<feature type="domain" description="FtsK" evidence="17">
    <location>
        <begin position="430"/>
        <end position="631"/>
    </location>
</feature>
<feature type="binding site" evidence="14">
    <location>
        <begin position="447"/>
        <end position="454"/>
    </location>
    <ligand>
        <name>ATP</name>
        <dbReference type="ChEBI" id="CHEBI:30616"/>
    </ligand>
</feature>
<keyword evidence="10" id="KW-0238">DNA-binding</keyword>
<keyword evidence="5 16" id="KW-0812">Transmembrane</keyword>
<evidence type="ECO:0000256" key="14">
    <source>
        <dbReference type="PROSITE-ProRule" id="PRU00289"/>
    </source>
</evidence>
<protein>
    <submittedName>
        <fullName evidence="18">Cell division protein FtsK/SpoIIIE</fullName>
    </submittedName>
</protein>
<dbReference type="Pfam" id="PF09397">
    <property type="entry name" value="FtsK_gamma"/>
    <property type="match status" value="1"/>
</dbReference>
<keyword evidence="3" id="KW-1003">Cell membrane</keyword>
<evidence type="ECO:0000256" key="1">
    <source>
        <dbReference type="ARBA" id="ARBA00004651"/>
    </source>
</evidence>
<evidence type="ECO:0000256" key="3">
    <source>
        <dbReference type="ARBA" id="ARBA00022475"/>
    </source>
</evidence>
<proteinExistence type="inferred from homology"/>
<reference evidence="19" key="2">
    <citation type="submission" date="2011-03" db="EMBL/GenBank/DDBJ databases">
        <title>The complete genome of Desulfobacca acetoxidans DSM 11109.</title>
        <authorList>
            <consortium name="US DOE Joint Genome Institute (JGI-PGF)"/>
            <person name="Lucas S."/>
            <person name="Copeland A."/>
            <person name="Lapidus A."/>
            <person name="Bruce D."/>
            <person name="Goodwin L."/>
            <person name="Pitluck S."/>
            <person name="Peters L."/>
            <person name="Kyrpides N."/>
            <person name="Mavromatis K."/>
            <person name="Ivanova N."/>
            <person name="Ovchinnikova G."/>
            <person name="Teshima H."/>
            <person name="Detter J.C."/>
            <person name="Han C."/>
            <person name="Land M."/>
            <person name="Hauser L."/>
            <person name="Markowitz V."/>
            <person name="Cheng J.-F."/>
            <person name="Hugenholtz P."/>
            <person name="Woyke T."/>
            <person name="Wu D."/>
            <person name="Spring S."/>
            <person name="Schueler E."/>
            <person name="Brambilla E."/>
            <person name="Klenk H.-P."/>
            <person name="Eisen J.A."/>
        </authorList>
    </citation>
    <scope>NUCLEOTIDE SEQUENCE [LARGE SCALE GENOMIC DNA]</scope>
    <source>
        <strain evidence="19">ATCC 700848 / DSM 11109 / ASRB2</strain>
    </source>
</reference>
<evidence type="ECO:0000256" key="5">
    <source>
        <dbReference type="ARBA" id="ARBA00022692"/>
    </source>
</evidence>
<dbReference type="Gene3D" id="3.30.980.40">
    <property type="match status" value="1"/>
</dbReference>
<dbReference type="Pfam" id="PF01580">
    <property type="entry name" value="FtsK_SpoIIIE"/>
    <property type="match status" value="1"/>
</dbReference>
<evidence type="ECO:0000256" key="6">
    <source>
        <dbReference type="ARBA" id="ARBA00022741"/>
    </source>
</evidence>
<evidence type="ECO:0000256" key="10">
    <source>
        <dbReference type="ARBA" id="ARBA00023125"/>
    </source>
</evidence>
<dbReference type="KEGG" id="dao:Desac_0608"/>
<keyword evidence="11 16" id="KW-0472">Membrane</keyword>
<name>F2NG81_DESAR</name>
<evidence type="ECO:0000256" key="12">
    <source>
        <dbReference type="ARBA" id="ARBA00023306"/>
    </source>
</evidence>
<evidence type="ECO:0000256" key="15">
    <source>
        <dbReference type="SAM" id="MobiDB-lite"/>
    </source>
</evidence>
<keyword evidence="7" id="KW-0159">Chromosome partition</keyword>
<dbReference type="Pfam" id="PF17854">
    <property type="entry name" value="FtsK_alpha"/>
    <property type="match status" value="1"/>
</dbReference>
<dbReference type="InterPro" id="IPR036390">
    <property type="entry name" value="WH_DNA-bd_sf"/>
</dbReference>
<comment type="subcellular location">
    <subcellularLocation>
        <location evidence="1">Cell membrane</location>
        <topology evidence="1">Multi-pass membrane protein</topology>
    </subcellularLocation>
</comment>
<evidence type="ECO:0000313" key="18">
    <source>
        <dbReference type="EMBL" id="AEB08494.1"/>
    </source>
</evidence>
<accession>F2NG81</accession>
<evidence type="ECO:0000256" key="2">
    <source>
        <dbReference type="ARBA" id="ARBA00006474"/>
    </source>
</evidence>
<dbReference type="GO" id="GO:0005524">
    <property type="term" value="F:ATP binding"/>
    <property type="evidence" value="ECO:0007669"/>
    <property type="project" value="UniProtKB-UniRule"/>
</dbReference>
<dbReference type="InterPro" id="IPR018541">
    <property type="entry name" value="Ftsk_gamma"/>
</dbReference>
<dbReference type="GO" id="GO:0005886">
    <property type="term" value="C:plasma membrane"/>
    <property type="evidence" value="ECO:0007669"/>
    <property type="project" value="UniProtKB-SubCell"/>
</dbReference>
<evidence type="ECO:0000256" key="4">
    <source>
        <dbReference type="ARBA" id="ARBA00022618"/>
    </source>
</evidence>
<keyword evidence="12" id="KW-0131">Cell cycle</keyword>
<dbReference type="RefSeq" id="WP_013705607.1">
    <property type="nucleotide sequence ID" value="NC_015388.1"/>
</dbReference>
<evidence type="ECO:0000256" key="13">
    <source>
        <dbReference type="ARBA" id="ARBA00025923"/>
    </source>
</evidence>
<feature type="region of interest" description="Disordered" evidence="15">
    <location>
        <begin position="243"/>
        <end position="296"/>
    </location>
</feature>
<dbReference type="HOGENOM" id="CLU_001981_9_6_7"/>
<dbReference type="PANTHER" id="PTHR22683">
    <property type="entry name" value="SPORULATION PROTEIN RELATED"/>
    <property type="match status" value="1"/>
</dbReference>
<dbReference type="InterPro" id="IPR050206">
    <property type="entry name" value="FtsK/SpoIIIE/SftA"/>
</dbReference>
<feature type="transmembrane region" description="Helical" evidence="16">
    <location>
        <begin position="34"/>
        <end position="53"/>
    </location>
</feature>
<evidence type="ECO:0000313" key="19">
    <source>
        <dbReference type="Proteomes" id="UP000000483"/>
    </source>
</evidence>
<evidence type="ECO:0000256" key="9">
    <source>
        <dbReference type="ARBA" id="ARBA00022989"/>
    </source>
</evidence>
<feature type="transmembrane region" description="Helical" evidence="16">
    <location>
        <begin position="161"/>
        <end position="187"/>
    </location>
</feature>
<dbReference type="InterPro" id="IPR025199">
    <property type="entry name" value="FtsK_4TM"/>
</dbReference>
<feature type="compositionally biased region" description="Pro residues" evidence="15">
    <location>
        <begin position="264"/>
        <end position="274"/>
    </location>
</feature>
<dbReference type="SMART" id="SM00843">
    <property type="entry name" value="Ftsk_gamma"/>
    <property type="match status" value="1"/>
</dbReference>
<organism evidence="18 19">
    <name type="scientific">Desulfobacca acetoxidans (strain ATCC 700848 / DSM 11109 / ASRB2)</name>
    <dbReference type="NCBI Taxonomy" id="880072"/>
    <lineage>
        <taxon>Bacteria</taxon>
        <taxon>Pseudomonadati</taxon>
        <taxon>Thermodesulfobacteriota</taxon>
        <taxon>Desulfobaccia</taxon>
        <taxon>Desulfobaccales</taxon>
        <taxon>Desulfobaccaceae</taxon>
        <taxon>Desulfobacca</taxon>
    </lineage>
</organism>
<dbReference type="GO" id="GO:0003677">
    <property type="term" value="F:DNA binding"/>
    <property type="evidence" value="ECO:0007669"/>
    <property type="project" value="UniProtKB-KW"/>
</dbReference>
<sequence>MPTNKKVKKKAVAVSRRPAPPIAPPPVRRLGQELGALVLLVLDAFLILSLASYNPADPQTLAALGKAAAVANWAGKAGALLSAWLMGAIGLAAFWLPIMVSWLALQCYQRTAGVLSPWTVVAYLALPLTSAGLLALGWPVLNWGSGLLWGGGAMGRWLTDLSQPVLNLAGTVLVLTAASLAAFMGVTRLSYVAVLRRLAGVLGNLARSRPSAPHSEGEREPVIERQRSLSKVTALEINHSVKQEAAPPIASAGPASPVLETPPASTPEPAPAPGGPEKSGKRTQKAKMPPISNFQLPPVDFLSPPPPYDQQVQEEALLAQARKLENTLMHFGVEGKVVAIRPGPVITMIEFEPALGVKISKVTGLADDLALALKALSIRIVAPVPGKAVIGIEVPNPKRQLVTLREVLSHEIYHKSPSRLTIALGKDITGQSVVADLAKMPHLLIAGATGTGKSVGLNAMIISILYKATPEEVRFLMVDPKRIELSTYEGIPHLLHPVVTNPKVATTSLRWAVEEMERRYGLLSDMEVRNIENYNQKLIKEQQVYTDDEDEPKLRLLPYIVIIIDELADLMLVSSRETEEYLIRLAQKSRAAGIHLILATQRPSVDVITGLIKANFPTRISFQVSSKVDSRTILDTIGAERLLGMGDMLFIPPGTSRLKRIHGAFVSEDEVKRVVEYLKTQQAPVFEVGILEMQEEEAKEEEMGDKDEKYADAIEIVAETRQASISMLQRRLRIGYNRAARIIEMMEKEGLVGPSDGIKAREVYVPRR</sequence>
<feature type="compositionally biased region" description="Low complexity" evidence="15">
    <location>
        <begin position="245"/>
        <end position="263"/>
    </location>
</feature>
<dbReference type="InterPro" id="IPR041027">
    <property type="entry name" value="FtsK_alpha"/>
</dbReference>
<dbReference type="SMART" id="SM00382">
    <property type="entry name" value="AAA"/>
    <property type="match status" value="1"/>
</dbReference>
<evidence type="ECO:0000256" key="7">
    <source>
        <dbReference type="ARBA" id="ARBA00022829"/>
    </source>
</evidence>
<dbReference type="SUPFAM" id="SSF46785">
    <property type="entry name" value="Winged helix' DNA-binding domain"/>
    <property type="match status" value="1"/>
</dbReference>
<dbReference type="Pfam" id="PF13491">
    <property type="entry name" value="FtsK_4TM"/>
    <property type="match status" value="1"/>
</dbReference>
<keyword evidence="8 14" id="KW-0067">ATP-binding</keyword>
<comment type="similarity">
    <text evidence="2">Belongs to the FtsK/SpoIIIE/SftA family.</text>
</comment>
<dbReference type="CDD" id="cd01127">
    <property type="entry name" value="TrwB_TraG_TraD_VirD4"/>
    <property type="match status" value="1"/>
</dbReference>
<dbReference type="Gene3D" id="1.10.10.10">
    <property type="entry name" value="Winged helix-like DNA-binding domain superfamily/Winged helix DNA-binding domain"/>
    <property type="match status" value="1"/>
</dbReference>
<dbReference type="PROSITE" id="PS50901">
    <property type="entry name" value="FTSK"/>
    <property type="match status" value="1"/>
</dbReference>
<dbReference type="OrthoDB" id="9807790at2"/>
<keyword evidence="19" id="KW-1185">Reference proteome</keyword>
<keyword evidence="6 14" id="KW-0547">Nucleotide-binding</keyword>
<gene>
    <name evidence="18" type="ordered locus">Desac_0608</name>
</gene>